<keyword evidence="2 6" id="KW-0812">Transmembrane</keyword>
<dbReference type="InterPro" id="IPR047817">
    <property type="entry name" value="ABC2_TM_bact-type"/>
</dbReference>
<keyword evidence="6" id="KW-1003">Cell membrane</keyword>
<dbReference type="PANTHER" id="PTHR43229:SF3">
    <property type="entry name" value="ABC-TYPE MULTIDRUG TRANSPORT SYSTEM, PERMEASE COMPONENT"/>
    <property type="match status" value="1"/>
</dbReference>
<feature type="transmembrane region" description="Helical" evidence="6">
    <location>
        <begin position="60"/>
        <end position="79"/>
    </location>
</feature>
<protein>
    <recommendedName>
        <fullName evidence="6">Transport permease protein</fullName>
    </recommendedName>
</protein>
<evidence type="ECO:0000313" key="8">
    <source>
        <dbReference type="EMBL" id="MBP2318281.1"/>
    </source>
</evidence>
<evidence type="ECO:0000256" key="6">
    <source>
        <dbReference type="RuleBase" id="RU361157"/>
    </source>
</evidence>
<feature type="transmembrane region" description="Helical" evidence="6">
    <location>
        <begin position="222"/>
        <end position="240"/>
    </location>
</feature>
<evidence type="ECO:0000256" key="2">
    <source>
        <dbReference type="ARBA" id="ARBA00022692"/>
    </source>
</evidence>
<reference evidence="8 9" key="1">
    <citation type="submission" date="2021-03" db="EMBL/GenBank/DDBJ databases">
        <title>Sequencing the genomes of 1000 actinobacteria strains.</title>
        <authorList>
            <person name="Klenk H.-P."/>
        </authorList>
    </citation>
    <scope>NUCLEOTIDE SEQUENCE [LARGE SCALE GENOMIC DNA]</scope>
    <source>
        <strain evidence="8 9">DSM 12544</strain>
    </source>
</reference>
<dbReference type="InterPro" id="IPR000412">
    <property type="entry name" value="ABC_2_transport"/>
</dbReference>
<keyword evidence="5" id="KW-0046">Antibiotic resistance</keyword>
<comment type="caution">
    <text evidence="8">The sequence shown here is derived from an EMBL/GenBank/DDBJ whole genome shotgun (WGS) entry which is preliminary data.</text>
</comment>
<feature type="transmembrane region" description="Helical" evidence="6">
    <location>
        <begin position="164"/>
        <end position="184"/>
    </location>
</feature>
<comment type="similarity">
    <text evidence="6">Belongs to the ABC-2 integral membrane protein family.</text>
</comment>
<dbReference type="EMBL" id="JAGINX010000001">
    <property type="protein sequence ID" value="MBP2318281.1"/>
    <property type="molecule type" value="Genomic_DNA"/>
</dbReference>
<feature type="transmembrane region" description="Helical" evidence="6">
    <location>
        <begin position="99"/>
        <end position="126"/>
    </location>
</feature>
<feature type="transmembrane region" description="Helical" evidence="6">
    <location>
        <begin position="132"/>
        <end position="157"/>
    </location>
</feature>
<keyword evidence="4 6" id="KW-0472">Membrane</keyword>
<gene>
    <name evidence="8" type="ORF">JOF45_001300</name>
</gene>
<evidence type="ECO:0000256" key="3">
    <source>
        <dbReference type="ARBA" id="ARBA00022989"/>
    </source>
</evidence>
<proteinExistence type="inferred from homology"/>
<evidence type="ECO:0000256" key="4">
    <source>
        <dbReference type="ARBA" id="ARBA00023136"/>
    </source>
</evidence>
<evidence type="ECO:0000313" key="9">
    <source>
        <dbReference type="Proteomes" id="UP001519331"/>
    </source>
</evidence>
<dbReference type="Proteomes" id="UP001519331">
    <property type="component" value="Unassembled WGS sequence"/>
</dbReference>
<organism evidence="8 9">
    <name type="scientific">Nesterenkonia lacusekhoensis</name>
    <dbReference type="NCBI Taxonomy" id="150832"/>
    <lineage>
        <taxon>Bacteria</taxon>
        <taxon>Bacillati</taxon>
        <taxon>Actinomycetota</taxon>
        <taxon>Actinomycetes</taxon>
        <taxon>Micrococcales</taxon>
        <taxon>Micrococcaceae</taxon>
        <taxon>Nesterenkonia</taxon>
    </lineage>
</organism>
<sequence>MKRFRAMSKVLLVCDLRDAPTLIFTFLVPAGLLIALVLSFGDMPSSSGGDSVNEVSSNVVAFGTAFVGIFAGASHLALWKENGMIRVLRAFPISTGTILLSQAAVGVMFAIAQAVLLVIIGVTPWLGMTPAITAPAALIPVVLGYLMFFFLGVLIGILVPSMAAVSMVAVLIVIPLGYAGGAMMPEEGLPDWLQTIAPYTPIYHTREAVTMPLVDVGTWGDAALGCLYLTGVSALLFLVVRSLMRWDK</sequence>
<dbReference type="RefSeq" id="WP_378579334.1">
    <property type="nucleotide sequence ID" value="NZ_JBHSTL010000019.1"/>
</dbReference>
<dbReference type="InterPro" id="IPR013525">
    <property type="entry name" value="ABC2_TM"/>
</dbReference>
<evidence type="ECO:0000256" key="1">
    <source>
        <dbReference type="ARBA" id="ARBA00004141"/>
    </source>
</evidence>
<feature type="domain" description="ABC transmembrane type-2" evidence="7">
    <location>
        <begin position="20"/>
        <end position="247"/>
    </location>
</feature>
<accession>A0ABS4T4Q7</accession>
<feature type="transmembrane region" description="Helical" evidence="6">
    <location>
        <begin position="21"/>
        <end position="40"/>
    </location>
</feature>
<dbReference type="InterPro" id="IPR051784">
    <property type="entry name" value="Nod_factor_ABC_transporter"/>
</dbReference>
<name>A0ABS4T4Q7_9MICC</name>
<evidence type="ECO:0000256" key="5">
    <source>
        <dbReference type="ARBA" id="ARBA00023251"/>
    </source>
</evidence>
<keyword evidence="3 6" id="KW-1133">Transmembrane helix</keyword>
<keyword evidence="9" id="KW-1185">Reference proteome</keyword>
<dbReference type="Pfam" id="PF01061">
    <property type="entry name" value="ABC2_membrane"/>
    <property type="match status" value="1"/>
</dbReference>
<dbReference type="PANTHER" id="PTHR43229">
    <property type="entry name" value="NODULATION PROTEIN J"/>
    <property type="match status" value="1"/>
</dbReference>
<dbReference type="PIRSF" id="PIRSF006648">
    <property type="entry name" value="DrrB"/>
    <property type="match status" value="1"/>
</dbReference>
<evidence type="ECO:0000259" key="7">
    <source>
        <dbReference type="PROSITE" id="PS51012"/>
    </source>
</evidence>
<dbReference type="PROSITE" id="PS51012">
    <property type="entry name" value="ABC_TM2"/>
    <property type="match status" value="1"/>
</dbReference>
<keyword evidence="6" id="KW-0813">Transport</keyword>
<comment type="subcellular location">
    <subcellularLocation>
        <location evidence="6">Cell membrane</location>
        <topology evidence="6">Multi-pass membrane protein</topology>
    </subcellularLocation>
    <subcellularLocation>
        <location evidence="1">Membrane</location>
        <topology evidence="1">Multi-pass membrane protein</topology>
    </subcellularLocation>
</comment>